<accession>A0A4Y1WRK5</accession>
<dbReference type="AlphaFoldDB" id="A0A4Y1XQW7"/>
<protein>
    <submittedName>
        <fullName evidence="1">Uncharacterized protein</fullName>
    </submittedName>
</protein>
<sequence>MSEIEIKQLQEKINAGILLARKRLIEKTKKENGELVVVRDGKVVCIKAQELE</sequence>
<dbReference type="RefSeq" id="WP_019131275.1">
    <property type="nucleotide sequence ID" value="NZ_AP019735.1"/>
</dbReference>
<dbReference type="Proteomes" id="UP000318946">
    <property type="component" value="Chromosome"/>
</dbReference>
<gene>
    <name evidence="1" type="ORF">A5CBH24_04970</name>
</gene>
<proteinExistence type="predicted"/>
<evidence type="ECO:0000313" key="1">
    <source>
        <dbReference type="EMBL" id="BBL03184.1"/>
    </source>
</evidence>
<keyword evidence="2" id="KW-1185">Reference proteome</keyword>
<evidence type="ECO:0000313" key="2">
    <source>
        <dbReference type="Proteomes" id="UP000318946"/>
    </source>
</evidence>
<reference evidence="2" key="1">
    <citation type="submission" date="2019-06" db="EMBL/GenBank/DDBJ databases">
        <title>Alistipes onderdonkii subsp. vulgaris subsp. nov., Alistipes dispar sp. nov. and Alistipes communis sp. nov., isolated from human faeces, and creation of Alistipes onderdonkii subsp. onderdonkii subsp. nov.</title>
        <authorList>
            <person name="Sakamoto M."/>
            <person name="Ikeyama N."/>
            <person name="Ogata Y."/>
            <person name="Suda W."/>
            <person name="Iino T."/>
            <person name="Hattori M."/>
            <person name="Ohkuma M."/>
        </authorList>
    </citation>
    <scope>NUCLEOTIDE SEQUENCE [LARGE SCALE GENOMIC DNA]</scope>
    <source>
        <strain evidence="2">5CBH24</strain>
    </source>
</reference>
<organism evidence="1 2">
    <name type="scientific">Alistipes communis</name>
    <dbReference type="NCBI Taxonomy" id="2585118"/>
    <lineage>
        <taxon>Bacteria</taxon>
        <taxon>Pseudomonadati</taxon>
        <taxon>Bacteroidota</taxon>
        <taxon>Bacteroidia</taxon>
        <taxon>Bacteroidales</taxon>
        <taxon>Rikenellaceae</taxon>
        <taxon>Alistipes</taxon>
    </lineage>
</organism>
<dbReference type="GeneID" id="78343411"/>
<name>A0A4Y1XQW7_9BACT</name>
<dbReference type="EMBL" id="AP019735">
    <property type="protein sequence ID" value="BBL03184.1"/>
    <property type="molecule type" value="Genomic_DNA"/>
</dbReference>
<dbReference type="KEGG" id="acou:A5CBH24_04970"/>
<accession>A0A4Y1XQW7</accession>